<dbReference type="AlphaFoldDB" id="A0AAX3P9X9"/>
<reference evidence="3" key="1">
    <citation type="submission" date="2023-02" db="EMBL/GenBank/DDBJ databases">
        <title>The sequence of Aeromonas hydrophila K533.</title>
        <authorList>
            <person name="Luo X."/>
        </authorList>
    </citation>
    <scope>NUCLEOTIDE SEQUENCE</scope>
    <source>
        <strain evidence="3">K533</strain>
    </source>
</reference>
<protein>
    <submittedName>
        <fullName evidence="3">Uncharacterized protein</fullName>
    </submittedName>
</protein>
<dbReference type="Proteomes" id="UP001214666">
    <property type="component" value="Chromosome"/>
</dbReference>
<organism evidence="3 4">
    <name type="scientific">Aeromonas hydrophila</name>
    <dbReference type="NCBI Taxonomy" id="644"/>
    <lineage>
        <taxon>Bacteria</taxon>
        <taxon>Pseudomonadati</taxon>
        <taxon>Pseudomonadota</taxon>
        <taxon>Gammaproteobacteria</taxon>
        <taxon>Aeromonadales</taxon>
        <taxon>Aeromonadaceae</taxon>
        <taxon>Aeromonas</taxon>
    </lineage>
</organism>
<name>A0AAX3P9X9_AERHY</name>
<proteinExistence type="predicted"/>
<gene>
    <name evidence="3" type="ORF">PY771_03860</name>
</gene>
<feature type="region of interest" description="Disordered" evidence="1">
    <location>
        <begin position="1"/>
        <end position="30"/>
    </location>
</feature>
<feature type="transmembrane region" description="Helical" evidence="2">
    <location>
        <begin position="69"/>
        <end position="90"/>
    </location>
</feature>
<dbReference type="EMBL" id="CP118942">
    <property type="protein sequence ID" value="WEE27465.1"/>
    <property type="molecule type" value="Genomic_DNA"/>
</dbReference>
<feature type="compositionally biased region" description="Low complexity" evidence="1">
    <location>
        <begin position="8"/>
        <end position="23"/>
    </location>
</feature>
<feature type="transmembrane region" description="Helical" evidence="2">
    <location>
        <begin position="33"/>
        <end position="62"/>
    </location>
</feature>
<keyword evidence="2" id="KW-0472">Membrane</keyword>
<dbReference type="RefSeq" id="WP_199415342.1">
    <property type="nucleotide sequence ID" value="NZ_CP118942.1"/>
</dbReference>
<sequence length="91" mass="9452">MAYEDPNAPSSAPAPTTTPAAATPEKKPGSWDWLWPSILAVIIVKLFGLVGGLVAFGSYYWLKPKLGTWGAVAASGVIGVVVAIGLLAMIR</sequence>
<evidence type="ECO:0000256" key="1">
    <source>
        <dbReference type="SAM" id="MobiDB-lite"/>
    </source>
</evidence>
<keyword evidence="2" id="KW-0812">Transmembrane</keyword>
<accession>A0AAX3P9X9</accession>
<evidence type="ECO:0000313" key="3">
    <source>
        <dbReference type="EMBL" id="WEE27465.1"/>
    </source>
</evidence>
<evidence type="ECO:0000313" key="4">
    <source>
        <dbReference type="Proteomes" id="UP001214666"/>
    </source>
</evidence>
<evidence type="ECO:0000256" key="2">
    <source>
        <dbReference type="SAM" id="Phobius"/>
    </source>
</evidence>
<keyword evidence="2" id="KW-1133">Transmembrane helix</keyword>